<evidence type="ECO:0000313" key="6">
    <source>
        <dbReference type="Proteomes" id="UP000799441"/>
    </source>
</evidence>
<sequence length="319" mass="35714">MPPQLASGEPTPDSELHVTERTERSLMMHIMQLIIKPINGHVIKPRKIFPPGSPQLTPPKKVHKRCDVQERQVDDMWIYDIVAKRVYYFAGGGWQMAASSEHWALMAELACRLPNTTVSLISYPLAPKSPAPVTFVPLERLYLKLLEESATKQEKVILAGDSAGGNIALCLATSTLCASEDCLAPEAIFVLSPSTDLRRHNPQIKVIEKHDPLLKISFINSTAKAWWERWDPGDPRVSPIRADLKPLARKGVKVHGVTGTYDILAPDAILFREKCRAAGIGGEWLSWDKQMHCFPLAFSFKFKESVQAVDWIVDVMDRS</sequence>
<organism evidence="5 6">
    <name type="scientific">Polychaeton citri CBS 116435</name>
    <dbReference type="NCBI Taxonomy" id="1314669"/>
    <lineage>
        <taxon>Eukaryota</taxon>
        <taxon>Fungi</taxon>
        <taxon>Dikarya</taxon>
        <taxon>Ascomycota</taxon>
        <taxon>Pezizomycotina</taxon>
        <taxon>Dothideomycetes</taxon>
        <taxon>Dothideomycetidae</taxon>
        <taxon>Capnodiales</taxon>
        <taxon>Capnodiaceae</taxon>
        <taxon>Polychaeton</taxon>
    </lineage>
</organism>
<evidence type="ECO:0000256" key="3">
    <source>
        <dbReference type="PROSITE-ProRule" id="PRU10038"/>
    </source>
</evidence>
<dbReference type="InterPro" id="IPR050300">
    <property type="entry name" value="GDXG_lipolytic_enzyme"/>
</dbReference>
<dbReference type="InterPro" id="IPR033140">
    <property type="entry name" value="Lipase_GDXG_put_SER_AS"/>
</dbReference>
<evidence type="ECO:0000256" key="2">
    <source>
        <dbReference type="ARBA" id="ARBA00022801"/>
    </source>
</evidence>
<evidence type="ECO:0000259" key="4">
    <source>
        <dbReference type="Pfam" id="PF07859"/>
    </source>
</evidence>
<feature type="active site" evidence="3">
    <location>
        <position position="162"/>
    </location>
</feature>
<dbReference type="PANTHER" id="PTHR48081:SF8">
    <property type="entry name" value="ALPHA_BETA HYDROLASE FOLD-3 DOMAIN-CONTAINING PROTEIN-RELATED"/>
    <property type="match status" value="1"/>
</dbReference>
<dbReference type="AlphaFoldDB" id="A0A9P4Q3R9"/>
<dbReference type="Proteomes" id="UP000799441">
    <property type="component" value="Unassembled WGS sequence"/>
</dbReference>
<comment type="similarity">
    <text evidence="1">Belongs to the 'GDXG' lipolytic enzyme family.</text>
</comment>
<dbReference type="OrthoDB" id="2152029at2759"/>
<keyword evidence="2" id="KW-0378">Hydrolase</keyword>
<dbReference type="Pfam" id="PF07859">
    <property type="entry name" value="Abhydrolase_3"/>
    <property type="match status" value="1"/>
</dbReference>
<comment type="caution">
    <text evidence="5">The sequence shown here is derived from an EMBL/GenBank/DDBJ whole genome shotgun (WGS) entry which is preliminary data.</text>
</comment>
<name>A0A9P4Q3R9_9PEZI</name>
<dbReference type="EMBL" id="MU003842">
    <property type="protein sequence ID" value="KAF2717502.1"/>
    <property type="molecule type" value="Genomic_DNA"/>
</dbReference>
<keyword evidence="6" id="KW-1185">Reference proteome</keyword>
<accession>A0A9P4Q3R9</accession>
<dbReference type="SUPFAM" id="SSF53474">
    <property type="entry name" value="alpha/beta-Hydrolases"/>
    <property type="match status" value="1"/>
</dbReference>
<dbReference type="InterPro" id="IPR013094">
    <property type="entry name" value="AB_hydrolase_3"/>
</dbReference>
<protein>
    <submittedName>
        <fullName evidence="5">Alpha/beta-hydrolase</fullName>
    </submittedName>
</protein>
<evidence type="ECO:0000256" key="1">
    <source>
        <dbReference type="ARBA" id="ARBA00010515"/>
    </source>
</evidence>
<reference evidence="5" key="1">
    <citation type="journal article" date="2020" name="Stud. Mycol.">
        <title>101 Dothideomycetes genomes: a test case for predicting lifestyles and emergence of pathogens.</title>
        <authorList>
            <person name="Haridas S."/>
            <person name="Albert R."/>
            <person name="Binder M."/>
            <person name="Bloem J."/>
            <person name="Labutti K."/>
            <person name="Salamov A."/>
            <person name="Andreopoulos B."/>
            <person name="Baker S."/>
            <person name="Barry K."/>
            <person name="Bills G."/>
            <person name="Bluhm B."/>
            <person name="Cannon C."/>
            <person name="Castanera R."/>
            <person name="Culley D."/>
            <person name="Daum C."/>
            <person name="Ezra D."/>
            <person name="Gonzalez J."/>
            <person name="Henrissat B."/>
            <person name="Kuo A."/>
            <person name="Liang C."/>
            <person name="Lipzen A."/>
            <person name="Lutzoni F."/>
            <person name="Magnuson J."/>
            <person name="Mondo S."/>
            <person name="Nolan M."/>
            <person name="Ohm R."/>
            <person name="Pangilinan J."/>
            <person name="Park H.-J."/>
            <person name="Ramirez L."/>
            <person name="Alfaro M."/>
            <person name="Sun H."/>
            <person name="Tritt A."/>
            <person name="Yoshinaga Y."/>
            <person name="Zwiers L.-H."/>
            <person name="Turgeon B."/>
            <person name="Goodwin S."/>
            <person name="Spatafora J."/>
            <person name="Crous P."/>
            <person name="Grigoriev I."/>
        </authorList>
    </citation>
    <scope>NUCLEOTIDE SEQUENCE</scope>
    <source>
        <strain evidence="5">CBS 116435</strain>
    </source>
</reference>
<evidence type="ECO:0000313" key="5">
    <source>
        <dbReference type="EMBL" id="KAF2717502.1"/>
    </source>
</evidence>
<proteinExistence type="inferred from homology"/>
<feature type="domain" description="Alpha/beta hydrolase fold-3" evidence="4">
    <location>
        <begin position="86"/>
        <end position="295"/>
    </location>
</feature>
<dbReference type="InterPro" id="IPR029058">
    <property type="entry name" value="AB_hydrolase_fold"/>
</dbReference>
<dbReference type="Gene3D" id="3.40.50.1820">
    <property type="entry name" value="alpha/beta hydrolase"/>
    <property type="match status" value="1"/>
</dbReference>
<dbReference type="GO" id="GO:0016787">
    <property type="term" value="F:hydrolase activity"/>
    <property type="evidence" value="ECO:0007669"/>
    <property type="project" value="UniProtKB-KW"/>
</dbReference>
<dbReference type="PROSITE" id="PS01174">
    <property type="entry name" value="LIPASE_GDXG_SER"/>
    <property type="match status" value="1"/>
</dbReference>
<dbReference type="PANTHER" id="PTHR48081">
    <property type="entry name" value="AB HYDROLASE SUPERFAMILY PROTEIN C4A8.06C"/>
    <property type="match status" value="1"/>
</dbReference>
<gene>
    <name evidence="5" type="ORF">K431DRAFT_323090</name>
</gene>